<proteinExistence type="predicted"/>
<organism evidence="1 2">
    <name type="scientific">Microcystis aeruginosa TAIHU98</name>
    <dbReference type="NCBI Taxonomy" id="1134457"/>
    <lineage>
        <taxon>Bacteria</taxon>
        <taxon>Bacillati</taxon>
        <taxon>Cyanobacteriota</taxon>
        <taxon>Cyanophyceae</taxon>
        <taxon>Oscillatoriophycideae</taxon>
        <taxon>Chroococcales</taxon>
        <taxon>Microcystaceae</taxon>
        <taxon>Microcystis</taxon>
    </lineage>
</organism>
<comment type="caution">
    <text evidence="1">The sequence shown here is derived from an EMBL/GenBank/DDBJ whole genome shotgun (WGS) entry which is preliminary data.</text>
</comment>
<sequence length="45" mass="5168">MAFKQDLVLVQSPGITSSDHLIYPLDFCERIVRDNSALIYDQKNL</sequence>
<dbReference type="AlphaFoldDB" id="L7E7H4"/>
<protein>
    <submittedName>
        <fullName evidence="1">Uncharacterized protein</fullName>
    </submittedName>
</protein>
<reference evidence="1 2" key="1">
    <citation type="journal article" date="2013" name="Genome Announc.">
        <title>Whole-Genome Sequence of Microcystis aeruginosa TAIHU98, a Nontoxic Bloom-Forming Strain Isolated from Taihu Lake, China.</title>
        <authorList>
            <person name="Yang C."/>
            <person name="Zhang W."/>
            <person name="Ren M."/>
            <person name="Song L."/>
            <person name="Li T."/>
            <person name="Zhao J."/>
        </authorList>
    </citation>
    <scope>NUCLEOTIDE SEQUENCE [LARGE SCALE GENOMIC DNA]</scope>
    <source>
        <strain evidence="1 2">TAIHU98</strain>
    </source>
</reference>
<dbReference type="EMBL" id="ANKQ01000002">
    <property type="protein sequence ID" value="ELP54984.1"/>
    <property type="molecule type" value="Genomic_DNA"/>
</dbReference>
<evidence type="ECO:0000313" key="1">
    <source>
        <dbReference type="EMBL" id="ELP54984.1"/>
    </source>
</evidence>
<name>L7E7H4_MICAE</name>
<evidence type="ECO:0000313" key="2">
    <source>
        <dbReference type="Proteomes" id="UP000010932"/>
    </source>
</evidence>
<dbReference type="Proteomes" id="UP000010932">
    <property type="component" value="Unassembled WGS sequence"/>
</dbReference>
<dbReference type="PATRIC" id="fig|1134457.3.peg.3855"/>
<accession>L7E7H4</accession>
<gene>
    <name evidence="1" type="ORF">O53_3812</name>
</gene>